<comment type="caution">
    <text evidence="2">The sequence shown here is derived from an EMBL/GenBank/DDBJ whole genome shotgun (WGS) entry which is preliminary data.</text>
</comment>
<feature type="compositionally biased region" description="Basic and acidic residues" evidence="1">
    <location>
        <begin position="54"/>
        <end position="68"/>
    </location>
</feature>
<accession>A0A835RJA0</accession>
<evidence type="ECO:0000256" key="1">
    <source>
        <dbReference type="SAM" id="MobiDB-lite"/>
    </source>
</evidence>
<organism evidence="2 3">
    <name type="scientific">Vanilla planifolia</name>
    <name type="common">Vanilla</name>
    <dbReference type="NCBI Taxonomy" id="51239"/>
    <lineage>
        <taxon>Eukaryota</taxon>
        <taxon>Viridiplantae</taxon>
        <taxon>Streptophyta</taxon>
        <taxon>Embryophyta</taxon>
        <taxon>Tracheophyta</taxon>
        <taxon>Spermatophyta</taxon>
        <taxon>Magnoliopsida</taxon>
        <taxon>Liliopsida</taxon>
        <taxon>Asparagales</taxon>
        <taxon>Orchidaceae</taxon>
        <taxon>Vanilloideae</taxon>
        <taxon>Vanilleae</taxon>
        <taxon>Vanilla</taxon>
    </lineage>
</organism>
<reference evidence="2 3" key="1">
    <citation type="journal article" date="2020" name="Nat. Food">
        <title>A phased Vanilla planifolia genome enables genetic improvement of flavour and production.</title>
        <authorList>
            <person name="Hasing T."/>
            <person name="Tang H."/>
            <person name="Brym M."/>
            <person name="Khazi F."/>
            <person name="Huang T."/>
            <person name="Chambers A.H."/>
        </authorList>
    </citation>
    <scope>NUCLEOTIDE SEQUENCE [LARGE SCALE GENOMIC DNA]</scope>
    <source>
        <tissue evidence="2">Leaf</tissue>
    </source>
</reference>
<proteinExistence type="predicted"/>
<dbReference type="AlphaFoldDB" id="A0A835RJA0"/>
<dbReference type="EMBL" id="JADCNM010000004">
    <property type="protein sequence ID" value="KAG0487323.1"/>
    <property type="molecule type" value="Genomic_DNA"/>
</dbReference>
<evidence type="ECO:0000313" key="2">
    <source>
        <dbReference type="EMBL" id="KAG0487323.1"/>
    </source>
</evidence>
<feature type="region of interest" description="Disordered" evidence="1">
    <location>
        <begin position="20"/>
        <end position="76"/>
    </location>
</feature>
<evidence type="ECO:0000313" key="3">
    <source>
        <dbReference type="Proteomes" id="UP000639772"/>
    </source>
</evidence>
<protein>
    <submittedName>
        <fullName evidence="2">Uncharacterized protein</fullName>
    </submittedName>
</protein>
<gene>
    <name evidence="2" type="ORF">HPP92_009418</name>
</gene>
<dbReference type="Proteomes" id="UP000639772">
    <property type="component" value="Unassembled WGS sequence"/>
</dbReference>
<feature type="compositionally biased region" description="Pro residues" evidence="1">
    <location>
        <begin position="27"/>
        <end position="53"/>
    </location>
</feature>
<name>A0A835RJA0_VANPL</name>
<sequence>MVFPLAAAGMVSPLEVAARGTAEEKPFPPPLPSLPPPPKDIPPPPQPFPLPPPPKEKPCPPPPKEKPCSPHLRRQRKSLAHRLLLIHRKSDLSPSVVEMEDINYYCNK</sequence>